<dbReference type="GO" id="GO:0005524">
    <property type="term" value="F:ATP binding"/>
    <property type="evidence" value="ECO:0007669"/>
    <property type="project" value="UniProtKB-UniRule"/>
</dbReference>
<feature type="domain" description="DNA mismatch repair proteins mutS family" evidence="11">
    <location>
        <begin position="680"/>
        <end position="696"/>
    </location>
</feature>
<dbReference type="SUPFAM" id="SSF53150">
    <property type="entry name" value="DNA repair protein MutS, domain II"/>
    <property type="match status" value="1"/>
</dbReference>
<name>A0A5Q2TIA0_9BACI</name>
<evidence type="ECO:0000259" key="11">
    <source>
        <dbReference type="PROSITE" id="PS00486"/>
    </source>
</evidence>
<dbReference type="SUPFAM" id="SSF55271">
    <property type="entry name" value="DNA repair protein MutS, domain I"/>
    <property type="match status" value="1"/>
</dbReference>
<dbReference type="PANTHER" id="PTHR11361:SF34">
    <property type="entry name" value="DNA MISMATCH REPAIR PROTEIN MSH1, MITOCHONDRIAL"/>
    <property type="match status" value="1"/>
</dbReference>
<evidence type="ECO:0000256" key="8">
    <source>
        <dbReference type="HAMAP-Rule" id="MF_00096"/>
    </source>
</evidence>
<dbReference type="SUPFAM" id="SSF48334">
    <property type="entry name" value="DNA repair protein MutS, domain III"/>
    <property type="match status" value="1"/>
</dbReference>
<dbReference type="InterPro" id="IPR007696">
    <property type="entry name" value="DNA_mismatch_repair_MutS_core"/>
</dbReference>
<dbReference type="RefSeq" id="WP_153791307.1">
    <property type="nucleotide sequence ID" value="NZ_CP045915.1"/>
</dbReference>
<dbReference type="InterPro" id="IPR017261">
    <property type="entry name" value="DNA_mismatch_repair_MutS/MSH"/>
</dbReference>
<dbReference type="Gene3D" id="3.40.50.300">
    <property type="entry name" value="P-loop containing nucleotide triphosphate hydrolases"/>
    <property type="match status" value="1"/>
</dbReference>
<dbReference type="InterPro" id="IPR000432">
    <property type="entry name" value="DNA_mismatch_repair_MutS_C"/>
</dbReference>
<evidence type="ECO:0000256" key="4">
    <source>
        <dbReference type="ARBA" id="ARBA00022763"/>
    </source>
</evidence>
<dbReference type="NCBIfam" id="TIGR01070">
    <property type="entry name" value="mutS1"/>
    <property type="match status" value="1"/>
</dbReference>
<dbReference type="GO" id="GO:0140664">
    <property type="term" value="F:ATP-dependent DNA damage sensor activity"/>
    <property type="evidence" value="ECO:0007669"/>
    <property type="project" value="InterPro"/>
</dbReference>
<accession>A0A5Q2TIA0</accession>
<keyword evidence="7 8" id="KW-0234">DNA repair</keyword>
<dbReference type="InterPro" id="IPR045076">
    <property type="entry name" value="MutS"/>
</dbReference>
<dbReference type="Pfam" id="PF05190">
    <property type="entry name" value="MutS_IV"/>
    <property type="match status" value="1"/>
</dbReference>
<evidence type="ECO:0000313" key="12">
    <source>
        <dbReference type="EMBL" id="QGH34614.1"/>
    </source>
</evidence>
<evidence type="ECO:0000256" key="3">
    <source>
        <dbReference type="ARBA" id="ARBA00022741"/>
    </source>
</evidence>
<dbReference type="FunFam" id="3.40.1170.10:FF:000001">
    <property type="entry name" value="DNA mismatch repair protein MutS"/>
    <property type="match status" value="1"/>
</dbReference>
<evidence type="ECO:0000256" key="7">
    <source>
        <dbReference type="ARBA" id="ARBA00023204"/>
    </source>
</evidence>
<dbReference type="GO" id="GO:0005829">
    <property type="term" value="C:cytosol"/>
    <property type="evidence" value="ECO:0007669"/>
    <property type="project" value="TreeGrafter"/>
</dbReference>
<dbReference type="FunFam" id="3.40.50.300:FF:000896">
    <property type="entry name" value="DNA mismatch repair protein MutS"/>
    <property type="match status" value="1"/>
</dbReference>
<evidence type="ECO:0000256" key="2">
    <source>
        <dbReference type="ARBA" id="ARBA00021982"/>
    </source>
</evidence>
<dbReference type="HAMAP" id="MF_00096">
    <property type="entry name" value="MutS"/>
    <property type="match status" value="1"/>
</dbReference>
<dbReference type="InterPro" id="IPR036678">
    <property type="entry name" value="MutS_con_dom_sf"/>
</dbReference>
<dbReference type="InterPro" id="IPR036187">
    <property type="entry name" value="DNA_mismatch_repair_MutS_sf"/>
</dbReference>
<dbReference type="EMBL" id="CP045915">
    <property type="protein sequence ID" value="QGH34614.1"/>
    <property type="molecule type" value="Genomic_DNA"/>
</dbReference>
<dbReference type="FunFam" id="1.10.1420.10:FF:000007">
    <property type="entry name" value="DNA mismatch repair protein MutS"/>
    <property type="match status" value="1"/>
</dbReference>
<evidence type="ECO:0000256" key="9">
    <source>
        <dbReference type="RuleBase" id="RU003756"/>
    </source>
</evidence>
<keyword evidence="6 8" id="KW-0238">DNA-binding</keyword>
<dbReference type="PROSITE" id="PS00486">
    <property type="entry name" value="DNA_MISMATCH_REPAIR_2"/>
    <property type="match status" value="1"/>
</dbReference>
<dbReference type="InterPro" id="IPR007861">
    <property type="entry name" value="DNA_mismatch_repair_MutS_clamp"/>
</dbReference>
<dbReference type="Gene3D" id="3.40.1170.10">
    <property type="entry name" value="DNA repair protein MutS, domain I"/>
    <property type="match status" value="1"/>
</dbReference>
<evidence type="ECO:0000313" key="13">
    <source>
        <dbReference type="Proteomes" id="UP000339690"/>
    </source>
</evidence>
<keyword evidence="3 8" id="KW-0547">Nucleotide-binding</keyword>
<keyword evidence="5 8" id="KW-0067">ATP-binding</keyword>
<sequence>MSHTPMIQQYLKIKADYQDCFLFFRLGDFYEMFFEDAKKAALELEITLTSRDGGGDGRIPMCGVPFHSAENYIKALIDKGYKVAICEQVEDPKVAKGVVKREVVQLITPGTVMEGNMLDDKENNYLAVVTEIADQQFAFAYTDMSTGETFVMEIKRGWNAVLSELYNRPIKEVVVEQDFATTLIDELKEKMQLTVSYAIETHSNQAITELVKDISDDQLKQTCMVLYQYLFHTQKRAIDHLKQAQVIELAEYMTLDMYSQRNLEITSSLLRKEKFGSLLWVIDRTVTAMGARKLKKWLERPLLTQSLIEKRLDLVNGFYDQFFEREEIREALQSIYDMERLSGRVSFGNVNARDLIQLKRSLAKVPFIKEQLKQFDSKAVQAFSDSMDPLPELFELLDNSIAEDPPISITEGNLLKDGYHQELDQYRDASRNGKHWIAELEQKEKAETNIKSLKIGFNRVFGYYIEVTRPNLPMIPEGRYQRKQTLTNAERFITEELKEKESLILEAEEKSVELEYQLFLELREKVKMYIPYLQRLAETISEIDVLQSFATVSEENNYVRPNFTKDHHIYLEESRHPVIEKVMKDEQFVPNTIELADDKHLLLITGPNMSGKSTYMRQLALTIIMAQVGCFVPAQRAELSITDQIFTRIGAADDLVSGQSTFMVEMLEANHAVQHATEDSLILLDEIGRGTSTYDGMALAQAIIEYIHDHIKAKTLFSTHYHELTSLEDNLSALKNIHVRAEEIEGKVVFLHQIHEGAADESYGIHVAQLAGLPNPLIKRANVILSQLEGTSSNKPLSSKNREEDNFEIEQIAFFAPEEPAKKGKKSADHEIIENLQKIKLLEMTPMDAMNELYQLQKKAQGAKGRK</sequence>
<keyword evidence="13" id="KW-1185">Reference proteome</keyword>
<dbReference type="Pfam" id="PF00488">
    <property type="entry name" value="MutS_V"/>
    <property type="match status" value="1"/>
</dbReference>
<dbReference type="InterPro" id="IPR007860">
    <property type="entry name" value="DNA_mmatch_repair_MutS_con_dom"/>
</dbReference>
<evidence type="ECO:0000256" key="6">
    <source>
        <dbReference type="ARBA" id="ARBA00023125"/>
    </source>
</evidence>
<dbReference type="PANTHER" id="PTHR11361">
    <property type="entry name" value="DNA MISMATCH REPAIR PROTEIN MUTS FAMILY MEMBER"/>
    <property type="match status" value="1"/>
</dbReference>
<dbReference type="SMART" id="SM00534">
    <property type="entry name" value="MUTSac"/>
    <property type="match status" value="1"/>
</dbReference>
<comment type="similarity">
    <text evidence="1 8 9">Belongs to the DNA mismatch repair MutS family.</text>
</comment>
<feature type="binding site" evidence="8">
    <location>
        <begin position="606"/>
        <end position="613"/>
    </location>
    <ligand>
        <name>ATP</name>
        <dbReference type="ChEBI" id="CHEBI:30616"/>
    </ligand>
</feature>
<dbReference type="GO" id="GO:0006298">
    <property type="term" value="P:mismatch repair"/>
    <property type="evidence" value="ECO:0007669"/>
    <property type="project" value="UniProtKB-UniRule"/>
</dbReference>
<dbReference type="AlphaFoldDB" id="A0A5Q2TIA0"/>
<dbReference type="InterPro" id="IPR027417">
    <property type="entry name" value="P-loop_NTPase"/>
</dbReference>
<dbReference type="Gene3D" id="1.10.1420.10">
    <property type="match status" value="2"/>
</dbReference>
<dbReference type="InterPro" id="IPR005748">
    <property type="entry name" value="DNA_mismatch_repair_MutS"/>
</dbReference>
<gene>
    <name evidence="8 12" type="primary">mutS</name>
    <name evidence="12" type="ORF">GI584_11470</name>
</gene>
<dbReference type="GO" id="GO:0003684">
    <property type="term" value="F:damaged DNA binding"/>
    <property type="evidence" value="ECO:0007669"/>
    <property type="project" value="UniProtKB-UniRule"/>
</dbReference>
<evidence type="ECO:0000256" key="10">
    <source>
        <dbReference type="SAM" id="Coils"/>
    </source>
</evidence>
<feature type="coiled-coil region" evidence="10">
    <location>
        <begin position="490"/>
        <end position="517"/>
    </location>
</feature>
<keyword evidence="10" id="KW-0175">Coiled coil</keyword>
<dbReference type="InterPro" id="IPR016151">
    <property type="entry name" value="DNA_mismatch_repair_MutS_N"/>
</dbReference>
<dbReference type="Pfam" id="PF05188">
    <property type="entry name" value="MutS_II"/>
    <property type="match status" value="1"/>
</dbReference>
<dbReference type="SUPFAM" id="SSF52540">
    <property type="entry name" value="P-loop containing nucleoside triphosphate hydrolases"/>
    <property type="match status" value="1"/>
</dbReference>
<evidence type="ECO:0000256" key="5">
    <source>
        <dbReference type="ARBA" id="ARBA00022840"/>
    </source>
</evidence>
<evidence type="ECO:0000256" key="1">
    <source>
        <dbReference type="ARBA" id="ARBA00006271"/>
    </source>
</evidence>
<comment type="function">
    <text evidence="8">This protein is involved in the repair of mismatches in DNA. It is possible that it carries out the mismatch recognition step. This protein has a weak ATPase activity.</text>
</comment>
<dbReference type="PIRSF" id="PIRSF037677">
    <property type="entry name" value="DNA_mis_repair_Msh6"/>
    <property type="match status" value="1"/>
</dbReference>
<dbReference type="Gene3D" id="3.30.420.110">
    <property type="entry name" value="MutS, connector domain"/>
    <property type="match status" value="1"/>
</dbReference>
<dbReference type="NCBIfam" id="NF003810">
    <property type="entry name" value="PRK05399.1"/>
    <property type="match status" value="1"/>
</dbReference>
<proteinExistence type="inferred from homology"/>
<dbReference type="SMART" id="SM00533">
    <property type="entry name" value="MUTSd"/>
    <property type="match status" value="1"/>
</dbReference>
<dbReference type="Pfam" id="PF05192">
    <property type="entry name" value="MutS_III"/>
    <property type="match status" value="1"/>
</dbReference>
<dbReference type="Proteomes" id="UP000339690">
    <property type="component" value="Chromosome"/>
</dbReference>
<organism evidence="12 13">
    <name type="scientific">Gracilibacillus salitolerans</name>
    <dbReference type="NCBI Taxonomy" id="2663022"/>
    <lineage>
        <taxon>Bacteria</taxon>
        <taxon>Bacillati</taxon>
        <taxon>Bacillota</taxon>
        <taxon>Bacilli</taxon>
        <taxon>Bacillales</taxon>
        <taxon>Bacillaceae</taxon>
        <taxon>Gracilibacillus</taxon>
    </lineage>
</organism>
<dbReference type="GO" id="GO:0030983">
    <property type="term" value="F:mismatched DNA binding"/>
    <property type="evidence" value="ECO:0007669"/>
    <property type="project" value="InterPro"/>
</dbReference>
<dbReference type="KEGG" id="grc:GI584_11470"/>
<dbReference type="Pfam" id="PF01624">
    <property type="entry name" value="MutS_I"/>
    <property type="match status" value="1"/>
</dbReference>
<dbReference type="InterPro" id="IPR007695">
    <property type="entry name" value="DNA_mismatch_repair_MutS-lik_N"/>
</dbReference>
<reference evidence="12 13" key="1">
    <citation type="submission" date="2019-11" db="EMBL/GenBank/DDBJ databases">
        <title>Gracilibacillus salitolerans sp. nov., a moderate halophile isolated from a saline soil in northwest China.</title>
        <authorList>
            <person name="Gan L."/>
        </authorList>
    </citation>
    <scope>NUCLEOTIDE SEQUENCE [LARGE SCALE GENOMIC DNA]</scope>
    <source>
        <strain evidence="12 13">SCU50</strain>
    </source>
</reference>
<dbReference type="CDD" id="cd03284">
    <property type="entry name" value="ABC_MutS1"/>
    <property type="match status" value="1"/>
</dbReference>
<protein>
    <recommendedName>
        <fullName evidence="2 8">DNA mismatch repair protein MutS</fullName>
    </recommendedName>
</protein>
<keyword evidence="4 8" id="KW-0227">DNA damage</keyword>